<dbReference type="GO" id="GO:0051537">
    <property type="term" value="F:2 iron, 2 sulfur cluster binding"/>
    <property type="evidence" value="ECO:0007669"/>
    <property type="project" value="UniProtKB-KW"/>
</dbReference>
<dbReference type="GO" id="GO:0016491">
    <property type="term" value="F:oxidoreductase activity"/>
    <property type="evidence" value="ECO:0007669"/>
    <property type="project" value="InterPro"/>
</dbReference>
<comment type="caution">
    <text evidence="5">The sequence shown here is derived from an EMBL/GenBank/DDBJ whole genome shotgun (WGS) entry which is preliminary data.</text>
</comment>
<dbReference type="PANTHER" id="PTHR47354:SF5">
    <property type="entry name" value="PROTEIN RFBI"/>
    <property type="match status" value="1"/>
</dbReference>
<evidence type="ECO:0000256" key="3">
    <source>
        <dbReference type="ARBA" id="ARBA00023014"/>
    </source>
</evidence>
<keyword evidence="2" id="KW-0408">Iron</keyword>
<dbReference type="SUPFAM" id="SSF63380">
    <property type="entry name" value="Riboflavin synthase domain-like"/>
    <property type="match status" value="1"/>
</dbReference>
<keyword evidence="6" id="KW-1185">Reference proteome</keyword>
<dbReference type="SUPFAM" id="SSF52343">
    <property type="entry name" value="Ferredoxin reductase-like, C-terminal NADP-linked domain"/>
    <property type="match status" value="1"/>
</dbReference>
<evidence type="ECO:0000313" key="6">
    <source>
        <dbReference type="Proteomes" id="UP000032545"/>
    </source>
</evidence>
<dbReference type="AlphaFoldDB" id="A0A0D8BIE7"/>
<comment type="cofactor">
    <cofactor evidence="1">
        <name>FAD</name>
        <dbReference type="ChEBI" id="CHEBI:57692"/>
    </cofactor>
</comment>
<reference evidence="6" key="1">
    <citation type="submission" date="2015-02" db="EMBL/GenBank/DDBJ databases">
        <title>Draft Genome of Frankia sp. CpI1-S.</title>
        <authorList>
            <person name="Oshone R.T."/>
            <person name="Ngom M."/>
            <person name="Ghodhbane-Gtari F."/>
            <person name="Gtari M."/>
            <person name="Morris K."/>
            <person name="Thomas K."/>
            <person name="Sen A."/>
            <person name="Tisa L.S."/>
        </authorList>
    </citation>
    <scope>NUCLEOTIDE SEQUENCE [LARGE SCALE GENOMIC DNA]</scope>
    <source>
        <strain evidence="6">CpI1-S</strain>
    </source>
</reference>
<name>A0A0D8BIE7_9ACTN</name>
<evidence type="ECO:0000313" key="5">
    <source>
        <dbReference type="EMBL" id="KJE23901.1"/>
    </source>
</evidence>
<dbReference type="Gene3D" id="2.40.30.10">
    <property type="entry name" value="Translation factors"/>
    <property type="match status" value="1"/>
</dbReference>
<reference evidence="5 6" key="2">
    <citation type="journal article" date="2016" name="Genome Announc.">
        <title>Permanent Draft Genome Sequences for Two Variants of Frankia sp. Strain CpI1, the First Frankia Strain Isolated from Root Nodules of Comptonia peregrina.</title>
        <authorList>
            <person name="Oshone R."/>
            <person name="Hurst S.G.IV."/>
            <person name="Abebe-Akele F."/>
            <person name="Simpson S."/>
            <person name="Morris K."/>
            <person name="Thomas W.K."/>
            <person name="Tisa L.S."/>
        </authorList>
    </citation>
    <scope>NUCLEOTIDE SEQUENCE [LARGE SCALE GENOMIC DNA]</scope>
    <source>
        <strain evidence="6">CpI1-S</strain>
    </source>
</reference>
<dbReference type="RefSeq" id="WP_082121778.1">
    <property type="nucleotide sequence ID" value="NZ_JYFN01000010.1"/>
</dbReference>
<dbReference type="EMBL" id="JYFN01000010">
    <property type="protein sequence ID" value="KJE23901.1"/>
    <property type="molecule type" value="Genomic_DNA"/>
</dbReference>
<keyword evidence="2" id="KW-0479">Metal-binding</keyword>
<keyword evidence="3" id="KW-0411">Iron-sulfur</keyword>
<keyword evidence="2" id="KW-0001">2Fe-2S</keyword>
<dbReference type="Proteomes" id="UP000032545">
    <property type="component" value="Unassembled WGS sequence"/>
</dbReference>
<organism evidence="5 6">
    <name type="scientific">Frankia torreyi</name>
    <dbReference type="NCBI Taxonomy" id="1856"/>
    <lineage>
        <taxon>Bacteria</taxon>
        <taxon>Bacillati</taxon>
        <taxon>Actinomycetota</taxon>
        <taxon>Actinomycetes</taxon>
        <taxon>Frankiales</taxon>
        <taxon>Frankiaceae</taxon>
        <taxon>Frankia</taxon>
    </lineage>
</organism>
<dbReference type="InterPro" id="IPR008333">
    <property type="entry name" value="Cbr1-like_FAD-bd_dom"/>
</dbReference>
<evidence type="ECO:0000256" key="1">
    <source>
        <dbReference type="ARBA" id="ARBA00001974"/>
    </source>
</evidence>
<dbReference type="InterPro" id="IPR017938">
    <property type="entry name" value="Riboflavin_synthase-like_b-brl"/>
</dbReference>
<dbReference type="CDD" id="cd06217">
    <property type="entry name" value="FNR_iron_sulfur_binding_3"/>
    <property type="match status" value="1"/>
</dbReference>
<dbReference type="InterPro" id="IPR001433">
    <property type="entry name" value="OxRdtase_FAD/NAD-bd"/>
</dbReference>
<dbReference type="PRINTS" id="PR00410">
    <property type="entry name" value="PHEHYDRXLASE"/>
</dbReference>
<sequence length="258" mass="27992">MTGPLREPAGRPTAAGRIPWRVARLVEVRDETPSARTLVLEVPQWPGHLAGQRVDVRLTAEDGYTARRSYSLAAPTDGSRVVLTVQRVADGEVSPYLTQVFAVGDPVEIRGPIGGWFVWRPQDRDPVLLVAGGSGIVPLMAMVRARAAAASRAPFRLAYSVRTPGDAYYSEELRHRARADPGLDLTRVYTRATPPDWPNPPHRLGLAELSAVAWPAAFAPTCYVCGPNGFVESVADMLVALGHDPARVRTERFGPSGR</sequence>
<evidence type="ECO:0000256" key="2">
    <source>
        <dbReference type="ARBA" id="ARBA00022714"/>
    </source>
</evidence>
<accession>A0A0D8BIE7</accession>
<dbReference type="PATRIC" id="fig|1502723.3.peg.6967"/>
<dbReference type="InterPro" id="IPR017927">
    <property type="entry name" value="FAD-bd_FR_type"/>
</dbReference>
<dbReference type="OrthoDB" id="5179582at2"/>
<gene>
    <name evidence="5" type="ORF">FF36_01835</name>
</gene>
<dbReference type="Gene3D" id="3.40.50.80">
    <property type="entry name" value="Nucleotide-binding domain of ferredoxin-NADP reductase (FNR) module"/>
    <property type="match status" value="1"/>
</dbReference>
<proteinExistence type="predicted"/>
<feature type="domain" description="FAD-binding FR-type" evidence="4">
    <location>
        <begin position="18"/>
        <end position="119"/>
    </location>
</feature>
<dbReference type="PANTHER" id="PTHR47354">
    <property type="entry name" value="NADH OXIDOREDUCTASE HCR"/>
    <property type="match status" value="1"/>
</dbReference>
<dbReference type="PROSITE" id="PS51384">
    <property type="entry name" value="FAD_FR"/>
    <property type="match status" value="1"/>
</dbReference>
<dbReference type="InterPro" id="IPR039261">
    <property type="entry name" value="FNR_nucleotide-bd"/>
</dbReference>
<dbReference type="Pfam" id="PF00175">
    <property type="entry name" value="NAD_binding_1"/>
    <property type="match status" value="1"/>
</dbReference>
<dbReference type="Pfam" id="PF00970">
    <property type="entry name" value="FAD_binding_6"/>
    <property type="match status" value="1"/>
</dbReference>
<protein>
    <submittedName>
        <fullName evidence="5">Flavodoxin reductase family protein</fullName>
    </submittedName>
</protein>
<dbReference type="InterPro" id="IPR050415">
    <property type="entry name" value="MRET"/>
</dbReference>
<evidence type="ECO:0000259" key="4">
    <source>
        <dbReference type="PROSITE" id="PS51384"/>
    </source>
</evidence>